<protein>
    <submittedName>
        <fullName evidence="2">Uncharacterized protein</fullName>
    </submittedName>
</protein>
<evidence type="ECO:0000256" key="1">
    <source>
        <dbReference type="SAM" id="MobiDB-lite"/>
    </source>
</evidence>
<comment type="caution">
    <text evidence="2">The sequence shown here is derived from an EMBL/GenBank/DDBJ whole genome shotgun (WGS) entry which is preliminary data.</text>
</comment>
<feature type="compositionally biased region" description="Basic and acidic residues" evidence="1">
    <location>
        <begin position="1"/>
        <end position="19"/>
    </location>
</feature>
<gene>
    <name evidence="2" type="ORF">AVEN_41223_1</name>
</gene>
<feature type="region of interest" description="Disordered" evidence="1">
    <location>
        <begin position="1"/>
        <end position="32"/>
    </location>
</feature>
<dbReference type="Proteomes" id="UP000499080">
    <property type="component" value="Unassembled WGS sequence"/>
</dbReference>
<sequence length="120" mass="13602">KTNREREKASLGWEGDKKQHQTVGRGPNLSCSQNSRVIAKPRLQPEQPSHRQTWAAARTVESSPNLGCSQDSRVIAKPGLQPEQPSHRQAQWEETLVFAFRCVAQLMRSERIFILSRAGR</sequence>
<keyword evidence="3" id="KW-1185">Reference proteome</keyword>
<evidence type="ECO:0000313" key="3">
    <source>
        <dbReference type="Proteomes" id="UP000499080"/>
    </source>
</evidence>
<reference evidence="2 3" key="1">
    <citation type="journal article" date="2019" name="Sci. Rep.">
        <title>Orb-weaving spider Araneus ventricosus genome elucidates the spidroin gene catalogue.</title>
        <authorList>
            <person name="Kono N."/>
            <person name="Nakamura H."/>
            <person name="Ohtoshi R."/>
            <person name="Moran D.A.P."/>
            <person name="Shinohara A."/>
            <person name="Yoshida Y."/>
            <person name="Fujiwara M."/>
            <person name="Mori M."/>
            <person name="Tomita M."/>
            <person name="Arakawa K."/>
        </authorList>
    </citation>
    <scope>NUCLEOTIDE SEQUENCE [LARGE SCALE GENOMIC DNA]</scope>
</reference>
<feature type="non-terminal residue" evidence="2">
    <location>
        <position position="1"/>
    </location>
</feature>
<dbReference type="EMBL" id="BGPR01055315">
    <property type="protein sequence ID" value="GBO31914.1"/>
    <property type="molecule type" value="Genomic_DNA"/>
</dbReference>
<dbReference type="AlphaFoldDB" id="A0A4Y2W5S9"/>
<organism evidence="2 3">
    <name type="scientific">Araneus ventricosus</name>
    <name type="common">Orbweaver spider</name>
    <name type="synonym">Epeira ventricosa</name>
    <dbReference type="NCBI Taxonomy" id="182803"/>
    <lineage>
        <taxon>Eukaryota</taxon>
        <taxon>Metazoa</taxon>
        <taxon>Ecdysozoa</taxon>
        <taxon>Arthropoda</taxon>
        <taxon>Chelicerata</taxon>
        <taxon>Arachnida</taxon>
        <taxon>Araneae</taxon>
        <taxon>Araneomorphae</taxon>
        <taxon>Entelegynae</taxon>
        <taxon>Araneoidea</taxon>
        <taxon>Araneidae</taxon>
        <taxon>Araneus</taxon>
    </lineage>
</organism>
<proteinExistence type="predicted"/>
<name>A0A4Y2W5S9_ARAVE</name>
<evidence type="ECO:0000313" key="2">
    <source>
        <dbReference type="EMBL" id="GBO31914.1"/>
    </source>
</evidence>
<accession>A0A4Y2W5S9</accession>